<feature type="transmembrane region" description="Helical" evidence="1">
    <location>
        <begin position="6"/>
        <end position="29"/>
    </location>
</feature>
<dbReference type="Proteomes" id="UP000199344">
    <property type="component" value="Unassembled WGS sequence"/>
</dbReference>
<keyword evidence="1" id="KW-0472">Membrane</keyword>
<dbReference type="EMBL" id="FNAH01000006">
    <property type="protein sequence ID" value="SDE41816.1"/>
    <property type="molecule type" value="Genomic_DNA"/>
</dbReference>
<evidence type="ECO:0000256" key="1">
    <source>
        <dbReference type="SAM" id="Phobius"/>
    </source>
</evidence>
<feature type="transmembrane region" description="Helical" evidence="1">
    <location>
        <begin position="50"/>
        <end position="73"/>
    </location>
</feature>
<dbReference type="RefSeq" id="WP_090523981.1">
    <property type="nucleotide sequence ID" value="NZ_FNAH01000006.1"/>
</dbReference>
<dbReference type="STRING" id="591205.SAMN05421538_106184"/>
<keyword evidence="1" id="KW-0812">Transmembrane</keyword>
<proteinExistence type="predicted"/>
<gene>
    <name evidence="2" type="ORF">SAMN05421538_106184</name>
</gene>
<evidence type="ECO:0000313" key="2">
    <source>
        <dbReference type="EMBL" id="SDE41816.1"/>
    </source>
</evidence>
<keyword evidence="1" id="KW-1133">Transmembrane helix</keyword>
<organism evidence="2 3">
    <name type="scientific">Paracoccus isoporae</name>
    <dbReference type="NCBI Taxonomy" id="591205"/>
    <lineage>
        <taxon>Bacteria</taxon>
        <taxon>Pseudomonadati</taxon>
        <taxon>Pseudomonadota</taxon>
        <taxon>Alphaproteobacteria</taxon>
        <taxon>Rhodobacterales</taxon>
        <taxon>Paracoccaceae</taxon>
        <taxon>Paracoccus</taxon>
    </lineage>
</organism>
<dbReference type="OrthoDB" id="7875737at2"/>
<reference evidence="2 3" key="1">
    <citation type="submission" date="2016-10" db="EMBL/GenBank/DDBJ databases">
        <authorList>
            <person name="de Groot N.N."/>
        </authorList>
    </citation>
    <scope>NUCLEOTIDE SEQUENCE [LARGE SCALE GENOMIC DNA]</scope>
    <source>
        <strain evidence="2 3">DSM 22220</strain>
    </source>
</reference>
<dbReference type="AlphaFoldDB" id="A0A1G7CT35"/>
<sequence length="75" mass="8196">MTIFDLLIWCGAALTLAGLSGIFWCIWTVQRARRARLDEAAFRVRMQRVVTVNMAALVASVLGLMAVVIGIMLGS</sequence>
<name>A0A1G7CT35_9RHOB</name>
<evidence type="ECO:0000313" key="3">
    <source>
        <dbReference type="Proteomes" id="UP000199344"/>
    </source>
</evidence>
<keyword evidence="3" id="KW-1185">Reference proteome</keyword>
<protein>
    <submittedName>
        <fullName evidence="2">Uncharacterized protein</fullName>
    </submittedName>
</protein>
<accession>A0A1G7CT35</accession>